<dbReference type="PANTHER" id="PTHR30154:SF53">
    <property type="entry name" value="HTH-TYPE TRANSCRIPTIONAL REGULATOR LRPC"/>
    <property type="match status" value="1"/>
</dbReference>
<reference evidence="5 7" key="1">
    <citation type="submission" date="2014-07" db="EMBL/GenBank/DDBJ databases">
        <title>Complete genome sequence of a moderately halophilic bacterium Terribacillus aidingensis MP602, isolated from Cryptomeria fortunei in Tianmu mountain in China.</title>
        <authorList>
            <person name="Wang Y."/>
            <person name="Lu P."/>
            <person name="Zhang L."/>
        </authorList>
    </citation>
    <scope>NUCLEOTIDE SEQUENCE [LARGE SCALE GENOMIC DNA]</scope>
    <source>
        <strain evidence="5 7">MP602</strain>
    </source>
</reference>
<proteinExistence type="predicted"/>
<dbReference type="InterPro" id="IPR000485">
    <property type="entry name" value="AsnC-type_HTH_dom"/>
</dbReference>
<dbReference type="GO" id="GO:0005829">
    <property type="term" value="C:cytosol"/>
    <property type="evidence" value="ECO:0007669"/>
    <property type="project" value="TreeGrafter"/>
</dbReference>
<keyword evidence="1" id="KW-0805">Transcription regulation</keyword>
<evidence type="ECO:0000256" key="2">
    <source>
        <dbReference type="ARBA" id="ARBA00023125"/>
    </source>
</evidence>
<keyword evidence="2" id="KW-0238">DNA-binding</keyword>
<evidence type="ECO:0000313" key="7">
    <source>
        <dbReference type="Proteomes" id="UP000027980"/>
    </source>
</evidence>
<gene>
    <name evidence="5" type="ORF">GZ22_14280</name>
    <name evidence="6" type="ORF">SAMN04489762_2188</name>
</gene>
<feature type="domain" description="HTH asnC-type" evidence="4">
    <location>
        <begin position="1"/>
        <end position="62"/>
    </location>
</feature>
<dbReference type="Proteomes" id="UP000199735">
    <property type="component" value="Unassembled WGS sequence"/>
</dbReference>
<evidence type="ECO:0000256" key="3">
    <source>
        <dbReference type="ARBA" id="ARBA00023163"/>
    </source>
</evidence>
<dbReference type="RefSeq" id="WP_038563623.1">
    <property type="nucleotide sequence ID" value="NZ_CP008876.1"/>
</dbReference>
<dbReference type="Pfam" id="PF01037">
    <property type="entry name" value="AsnC_trans_reg"/>
    <property type="match status" value="1"/>
</dbReference>
<dbReference type="Gene3D" id="3.30.70.920">
    <property type="match status" value="1"/>
</dbReference>
<dbReference type="PRINTS" id="PR00033">
    <property type="entry name" value="HTHASNC"/>
</dbReference>
<dbReference type="InterPro" id="IPR019888">
    <property type="entry name" value="Tscrpt_reg_AsnC-like"/>
</dbReference>
<dbReference type="InterPro" id="IPR011991">
    <property type="entry name" value="ArsR-like_HTH"/>
</dbReference>
<evidence type="ECO:0000313" key="6">
    <source>
        <dbReference type="EMBL" id="SEN41270.1"/>
    </source>
</evidence>
<dbReference type="EMBL" id="CP008876">
    <property type="protein sequence ID" value="AIF67689.1"/>
    <property type="molecule type" value="Genomic_DNA"/>
</dbReference>
<evidence type="ECO:0000259" key="4">
    <source>
        <dbReference type="PROSITE" id="PS50956"/>
    </source>
</evidence>
<dbReference type="OrthoDB" id="34294at2"/>
<dbReference type="Proteomes" id="UP000027980">
    <property type="component" value="Chromosome"/>
</dbReference>
<dbReference type="InterPro" id="IPR036388">
    <property type="entry name" value="WH-like_DNA-bd_sf"/>
</dbReference>
<dbReference type="EMBL" id="FOCD01000002">
    <property type="protein sequence ID" value="SEN41270.1"/>
    <property type="molecule type" value="Genomic_DNA"/>
</dbReference>
<dbReference type="Pfam" id="PF13412">
    <property type="entry name" value="HTH_24"/>
    <property type="match status" value="1"/>
</dbReference>
<protein>
    <submittedName>
        <fullName evidence="5 6">AsnC family transcriptional regulator</fullName>
    </submittedName>
</protein>
<keyword evidence="3" id="KW-0804">Transcription</keyword>
<dbReference type="GO" id="GO:0043565">
    <property type="term" value="F:sequence-specific DNA binding"/>
    <property type="evidence" value="ECO:0007669"/>
    <property type="project" value="InterPro"/>
</dbReference>
<accession>A0A075LMW2</accession>
<dbReference type="InterPro" id="IPR036390">
    <property type="entry name" value="WH_DNA-bd_sf"/>
</dbReference>
<dbReference type="GO" id="GO:0043200">
    <property type="term" value="P:response to amino acid"/>
    <property type="evidence" value="ECO:0007669"/>
    <property type="project" value="TreeGrafter"/>
</dbReference>
<name>A0A075LMW2_9BACI</name>
<evidence type="ECO:0000256" key="1">
    <source>
        <dbReference type="ARBA" id="ARBA00023015"/>
    </source>
</evidence>
<dbReference type="HOGENOM" id="CLU_091233_3_1_9"/>
<dbReference type="InterPro" id="IPR019887">
    <property type="entry name" value="Tscrpt_reg_AsnC/Lrp_C"/>
</dbReference>
<sequence length="147" mass="16665">MDHIDRTLLELLQHDGRITISELSKKLALSRPSVSERMARLEERGVIEHYTARVAHAKVGLDILLFIQVSELKIPHLEFENLIAKEEAVLECHRVTGPINYLLKAAVPDMNGMRELIDRLIPYGAFNTSTVLTSPVAYRALLPREDQ</sequence>
<reference evidence="6 8" key="2">
    <citation type="submission" date="2016-10" db="EMBL/GenBank/DDBJ databases">
        <authorList>
            <person name="Varghese N."/>
            <person name="Submissions S."/>
        </authorList>
    </citation>
    <scope>NUCLEOTIDE SEQUENCE [LARGE SCALE GENOMIC DNA]</scope>
    <source>
        <strain evidence="6 8">DSM 21619</strain>
    </source>
</reference>
<accession>A0AAX2EGC5</accession>
<dbReference type="CDD" id="cd00090">
    <property type="entry name" value="HTH_ARSR"/>
    <property type="match status" value="1"/>
</dbReference>
<dbReference type="AlphaFoldDB" id="A0A075LMW2"/>
<dbReference type="SMART" id="SM00344">
    <property type="entry name" value="HTH_ASNC"/>
    <property type="match status" value="1"/>
</dbReference>
<dbReference type="PANTHER" id="PTHR30154">
    <property type="entry name" value="LEUCINE-RESPONSIVE REGULATORY PROTEIN"/>
    <property type="match status" value="1"/>
</dbReference>
<organism evidence="5 7">
    <name type="scientific">Terribacillus saccharophilus</name>
    <dbReference type="NCBI Taxonomy" id="361277"/>
    <lineage>
        <taxon>Bacteria</taxon>
        <taxon>Bacillati</taxon>
        <taxon>Bacillota</taxon>
        <taxon>Bacilli</taxon>
        <taxon>Bacillales</taxon>
        <taxon>Bacillaceae</taxon>
        <taxon>Terribacillus</taxon>
    </lineage>
</organism>
<dbReference type="SUPFAM" id="SSF46785">
    <property type="entry name" value="Winged helix' DNA-binding domain"/>
    <property type="match status" value="1"/>
</dbReference>
<dbReference type="Gene3D" id="1.10.10.10">
    <property type="entry name" value="Winged helix-like DNA-binding domain superfamily/Winged helix DNA-binding domain"/>
    <property type="match status" value="1"/>
</dbReference>
<dbReference type="InterPro" id="IPR011008">
    <property type="entry name" value="Dimeric_a/b-barrel"/>
</dbReference>
<evidence type="ECO:0000313" key="8">
    <source>
        <dbReference type="Proteomes" id="UP000199735"/>
    </source>
</evidence>
<dbReference type="GeneID" id="34223038"/>
<evidence type="ECO:0000313" key="5">
    <source>
        <dbReference type="EMBL" id="AIF67689.1"/>
    </source>
</evidence>
<dbReference type="PROSITE" id="PS50956">
    <property type="entry name" value="HTH_ASNC_2"/>
    <property type="match status" value="1"/>
</dbReference>
<dbReference type="KEGG" id="tap:GZ22_14280"/>
<dbReference type="SUPFAM" id="SSF54909">
    <property type="entry name" value="Dimeric alpha+beta barrel"/>
    <property type="match status" value="1"/>
</dbReference>